<dbReference type="EMBL" id="CP002101">
    <property type="protein sequence ID" value="AEH60122.1"/>
    <property type="molecule type" value="Genomic_DNA"/>
</dbReference>
<keyword evidence="2" id="KW-1185">Reference proteome</keyword>
<dbReference type="HOGENOM" id="CLU_1227646_0_0_2"/>
<evidence type="ECO:0000313" key="1">
    <source>
        <dbReference type="EMBL" id="AEH60122.1"/>
    </source>
</evidence>
<dbReference type="STRING" id="679901.Mzhil_0245"/>
<gene>
    <name evidence="1" type="ordered locus">Mzhil_0245</name>
</gene>
<name>F7XL65_METZD</name>
<dbReference type="GeneID" id="10821847"/>
<evidence type="ECO:0000313" key="2">
    <source>
        <dbReference type="Proteomes" id="UP000006622"/>
    </source>
</evidence>
<accession>F7XL65</accession>
<dbReference type="PANTHER" id="PTHR37954:SF3">
    <property type="entry name" value="DUF169 DOMAIN-CONTAINING PROTEIN"/>
    <property type="match status" value="1"/>
</dbReference>
<evidence type="ECO:0008006" key="3">
    <source>
        <dbReference type="Google" id="ProtNLM"/>
    </source>
</evidence>
<sequence>MNSSEFSCLAGLMSSGEPVCIIFNDNKIVGSRSDKLFCELVLNARYGESFQISDQRCRVGSYILGADDHVPSEYYFKSGRYASRDIAQMAAESLPRKDTCAYPIKIEPLHANNGYFDVMVLYLTPEKAMKVVQAYSYYTGERVNINTIGAASVCADCTILPLQKGLAISVGCKGSRKHTGYSDHEMPVGISQSVAAKIEAGLSLIPKTSD</sequence>
<dbReference type="Pfam" id="PF02596">
    <property type="entry name" value="DUF169"/>
    <property type="match status" value="1"/>
</dbReference>
<dbReference type="Proteomes" id="UP000006622">
    <property type="component" value="Chromosome"/>
</dbReference>
<dbReference type="InterPro" id="IPR003748">
    <property type="entry name" value="DUF169"/>
</dbReference>
<reference evidence="1" key="1">
    <citation type="submission" date="2010-07" db="EMBL/GenBank/DDBJ databases">
        <title>The complete genome of Methanosalsum zhilinae DSM 4017.</title>
        <authorList>
            <consortium name="US DOE Joint Genome Institute (JGI-PGF)"/>
            <person name="Lucas S."/>
            <person name="Copeland A."/>
            <person name="Lapidus A."/>
            <person name="Glavina del Rio T."/>
            <person name="Dalin E."/>
            <person name="Tice H."/>
            <person name="Bruce D."/>
            <person name="Goodwin L."/>
            <person name="Pitluck S."/>
            <person name="Kyrpides N."/>
            <person name="Mavromatis K."/>
            <person name="Ovchinnikova G."/>
            <person name="Daligault H."/>
            <person name="Detter J.C."/>
            <person name="Han C."/>
            <person name="Tapia R."/>
            <person name="Larimer F."/>
            <person name="Land M."/>
            <person name="Hauser L."/>
            <person name="Markowitz V."/>
            <person name="Cheng J.-F."/>
            <person name="Hugenholtz P."/>
            <person name="Woyke T."/>
            <person name="Wu D."/>
            <person name="Spring S."/>
            <person name="Schueler E."/>
            <person name="Brambilla E."/>
            <person name="Klenk H.-P."/>
            <person name="Eisen J.A."/>
        </authorList>
    </citation>
    <scope>NUCLEOTIDE SEQUENCE</scope>
    <source>
        <strain evidence="1">DSM 4017</strain>
    </source>
</reference>
<dbReference type="RefSeq" id="WP_013897561.1">
    <property type="nucleotide sequence ID" value="NC_015676.1"/>
</dbReference>
<dbReference type="PANTHER" id="PTHR37954">
    <property type="entry name" value="BLL4979 PROTEIN"/>
    <property type="match status" value="1"/>
</dbReference>
<dbReference type="KEGG" id="mzh:Mzhil_0245"/>
<protein>
    <recommendedName>
        <fullName evidence="3">Protein clustered with O-phosphoseryl-tRNA(Cys) synthetase</fullName>
    </recommendedName>
</protein>
<proteinExistence type="predicted"/>
<organism evidence="1 2">
    <name type="scientific">Methanosalsum zhilinae (strain DSM 4017 / NBRC 107636 / OCM 62 / WeN5)</name>
    <name type="common">Methanohalophilus zhilinae</name>
    <dbReference type="NCBI Taxonomy" id="679901"/>
    <lineage>
        <taxon>Archaea</taxon>
        <taxon>Methanobacteriati</taxon>
        <taxon>Methanobacteriota</taxon>
        <taxon>Stenosarchaea group</taxon>
        <taxon>Methanomicrobia</taxon>
        <taxon>Methanosarcinales</taxon>
        <taxon>Methanosarcinaceae</taxon>
        <taxon>Methanosalsum</taxon>
    </lineage>
</organism>
<dbReference type="AlphaFoldDB" id="F7XL65"/>